<feature type="transmembrane region" description="Helical" evidence="1">
    <location>
        <begin position="331"/>
        <end position="350"/>
    </location>
</feature>
<proteinExistence type="predicted"/>
<protein>
    <recommendedName>
        <fullName evidence="4">Glycosyltransferase RgtA/B/C/D-like domain-containing protein</fullName>
    </recommendedName>
</protein>
<sequence>MPSTFERSPGAWRAAFVLALGGVFAWLYLRGHGLYPAVFADEWYYSKMARLAPLGEALLPSYLYLWLFSASNACGAAFLACVRIGNLALYFAALPFFYLTARRHTTQALAQLLTLFAAAAPLNAYTMYFMPEASYWFGFCVLSWIVLAQDHWRLSQQAVASGLVLGAMSLVKVHALFLLPALCLYLLVAAWLQGAAWLGRGLASAIIATLALLAVKFGLGWLLAGDAGLSLLGPFYQGNVDSGSTSPRLALLGPVAVSAMGHLMALAVLLGLPLAILLHCLASGALARRSAPTGRLLAWTFLMLGSAAGLAVAYTASLAAGEASEGVRLHLRYYSFVFPLLWLVTAVSAAPHGMVPDGGARWLRWTVAVPVLMLVIAAAVSLPTYSLSVVDGPDIAAMNMRRTAGHVTVVLQAALLLAWAAGRGNAARLFVLCLLPVTILVAQDRIGSFAAGHRDGNPGDRAGALVLDTVPAAERGRVTLVGRAQDLPQLMRAQFHIDHADSVALTLGEGAPVSEHQLPPGHTWLLIMGVHPAPFATAVRRTDEFTLLRMAPRSAAATP</sequence>
<dbReference type="RefSeq" id="WP_147936144.1">
    <property type="nucleotide sequence ID" value="NZ_VPFD01000021.1"/>
</dbReference>
<organism evidence="2 3">
    <name type="scientific">Massilia arenae</name>
    <dbReference type="NCBI Taxonomy" id="2603288"/>
    <lineage>
        <taxon>Bacteria</taxon>
        <taxon>Pseudomonadati</taxon>
        <taxon>Pseudomonadota</taxon>
        <taxon>Betaproteobacteria</taxon>
        <taxon>Burkholderiales</taxon>
        <taxon>Oxalobacteraceae</taxon>
        <taxon>Telluria group</taxon>
        <taxon>Massilia</taxon>
    </lineage>
</organism>
<evidence type="ECO:0008006" key="4">
    <source>
        <dbReference type="Google" id="ProtNLM"/>
    </source>
</evidence>
<accession>A0A5C7G1W7</accession>
<keyword evidence="1" id="KW-0812">Transmembrane</keyword>
<reference evidence="2 3" key="1">
    <citation type="submission" date="2019-08" db="EMBL/GenBank/DDBJ databases">
        <title>Massilia golmudensis sp. nov., isolated from sand in the Qinghai-Tibetan Plateau.</title>
        <authorList>
            <person name="Zhang B."/>
        </authorList>
    </citation>
    <scope>NUCLEOTIDE SEQUENCE [LARGE SCALE GENOMIC DNA]</scope>
    <source>
        <strain evidence="2 3">GEM5</strain>
    </source>
</reference>
<evidence type="ECO:0000256" key="1">
    <source>
        <dbReference type="SAM" id="Phobius"/>
    </source>
</evidence>
<name>A0A5C7G1W7_9BURK</name>
<evidence type="ECO:0000313" key="3">
    <source>
        <dbReference type="Proteomes" id="UP000321413"/>
    </source>
</evidence>
<dbReference type="Proteomes" id="UP000321413">
    <property type="component" value="Unassembled WGS sequence"/>
</dbReference>
<feature type="transmembrane region" description="Helical" evidence="1">
    <location>
        <begin position="205"/>
        <end position="229"/>
    </location>
</feature>
<keyword evidence="3" id="KW-1185">Reference proteome</keyword>
<keyword evidence="1" id="KW-1133">Transmembrane helix</keyword>
<comment type="caution">
    <text evidence="2">The sequence shown here is derived from an EMBL/GenBank/DDBJ whole genome shotgun (WGS) entry which is preliminary data.</text>
</comment>
<feature type="transmembrane region" description="Helical" evidence="1">
    <location>
        <begin position="249"/>
        <end position="276"/>
    </location>
</feature>
<feature type="transmembrane region" description="Helical" evidence="1">
    <location>
        <begin position="403"/>
        <end position="420"/>
    </location>
</feature>
<feature type="transmembrane region" description="Helical" evidence="1">
    <location>
        <begin position="173"/>
        <end position="193"/>
    </location>
</feature>
<keyword evidence="1" id="KW-0472">Membrane</keyword>
<feature type="transmembrane region" description="Helical" evidence="1">
    <location>
        <begin position="296"/>
        <end position="319"/>
    </location>
</feature>
<evidence type="ECO:0000313" key="2">
    <source>
        <dbReference type="EMBL" id="TXF97910.1"/>
    </source>
</evidence>
<feature type="transmembrane region" description="Helical" evidence="1">
    <location>
        <begin position="50"/>
        <end position="69"/>
    </location>
</feature>
<dbReference type="EMBL" id="VPFD01000021">
    <property type="protein sequence ID" value="TXF97910.1"/>
    <property type="molecule type" value="Genomic_DNA"/>
</dbReference>
<dbReference type="AlphaFoldDB" id="A0A5C7G1W7"/>
<feature type="transmembrane region" description="Helical" evidence="1">
    <location>
        <begin position="362"/>
        <end position="382"/>
    </location>
</feature>
<gene>
    <name evidence="2" type="ORF">FVD38_18265</name>
</gene>
<feature type="transmembrane region" description="Helical" evidence="1">
    <location>
        <begin position="12"/>
        <end position="29"/>
    </location>
</feature>
<feature type="transmembrane region" description="Helical" evidence="1">
    <location>
        <begin position="75"/>
        <end position="97"/>
    </location>
</feature>
<feature type="transmembrane region" description="Helical" evidence="1">
    <location>
        <begin position="109"/>
        <end position="128"/>
    </location>
</feature>